<accession>A0A8T0JD86</accession>
<comment type="caution">
    <text evidence="1">The sequence shown here is derived from an EMBL/GenBank/DDBJ whole genome shotgun (WGS) entry which is preliminary data.</text>
</comment>
<dbReference type="EMBL" id="CM026421">
    <property type="protein sequence ID" value="KAG0592849.1"/>
    <property type="molecule type" value="Genomic_DNA"/>
</dbReference>
<protein>
    <submittedName>
        <fullName evidence="1">Uncharacterized protein</fullName>
    </submittedName>
</protein>
<feature type="non-terminal residue" evidence="1">
    <location>
        <position position="1"/>
    </location>
</feature>
<keyword evidence="2" id="KW-1185">Reference proteome</keyword>
<feature type="non-terminal residue" evidence="1">
    <location>
        <position position="131"/>
    </location>
</feature>
<proteinExistence type="predicted"/>
<organism evidence="1 2">
    <name type="scientific">Ceratodon purpureus</name>
    <name type="common">Fire moss</name>
    <name type="synonym">Dicranum purpureum</name>
    <dbReference type="NCBI Taxonomy" id="3225"/>
    <lineage>
        <taxon>Eukaryota</taxon>
        <taxon>Viridiplantae</taxon>
        <taxon>Streptophyta</taxon>
        <taxon>Embryophyta</taxon>
        <taxon>Bryophyta</taxon>
        <taxon>Bryophytina</taxon>
        <taxon>Bryopsida</taxon>
        <taxon>Dicranidae</taxon>
        <taxon>Pseudoditrichales</taxon>
        <taxon>Ditrichaceae</taxon>
        <taxon>Ceratodon</taxon>
    </lineage>
</organism>
<sequence length="131" mass="15863">EHPANKSIDQILHEATPREARLIERRMQEEIEELLNRVEEERHEYHSPQYSPTTRRAIDRTEEEMRQRMIDTLYTQEDMPRVVERARNTPNFRGLTALEVYAQTAQHLSDENFRTWMADGRRYFDLGRRHP</sequence>
<evidence type="ECO:0000313" key="2">
    <source>
        <dbReference type="Proteomes" id="UP000822688"/>
    </source>
</evidence>
<evidence type="ECO:0000313" key="1">
    <source>
        <dbReference type="EMBL" id="KAG0592849.1"/>
    </source>
</evidence>
<gene>
    <name evidence="1" type="ORF">KC19_1G284700</name>
</gene>
<reference evidence="1" key="1">
    <citation type="submission" date="2020-06" db="EMBL/GenBank/DDBJ databases">
        <title>WGS assembly of Ceratodon purpureus strain R40.</title>
        <authorList>
            <person name="Carey S.B."/>
            <person name="Jenkins J."/>
            <person name="Shu S."/>
            <person name="Lovell J.T."/>
            <person name="Sreedasyam A."/>
            <person name="Maumus F."/>
            <person name="Tiley G.P."/>
            <person name="Fernandez-Pozo N."/>
            <person name="Barry K."/>
            <person name="Chen C."/>
            <person name="Wang M."/>
            <person name="Lipzen A."/>
            <person name="Daum C."/>
            <person name="Saski C.A."/>
            <person name="Payton A.C."/>
            <person name="Mcbreen J.C."/>
            <person name="Conrad R.E."/>
            <person name="Kollar L.M."/>
            <person name="Olsson S."/>
            <person name="Huttunen S."/>
            <person name="Landis J.B."/>
            <person name="Wickett N.J."/>
            <person name="Johnson M.G."/>
            <person name="Rensing S.A."/>
            <person name="Grimwood J."/>
            <person name="Schmutz J."/>
            <person name="Mcdaniel S.F."/>
        </authorList>
    </citation>
    <scope>NUCLEOTIDE SEQUENCE</scope>
    <source>
        <strain evidence="1">R40</strain>
    </source>
</reference>
<name>A0A8T0JD86_CERPU</name>
<dbReference type="Proteomes" id="UP000822688">
    <property type="component" value="Chromosome 1"/>
</dbReference>
<dbReference type="AlphaFoldDB" id="A0A8T0JD86"/>